<evidence type="ECO:0000256" key="3">
    <source>
        <dbReference type="ARBA" id="ARBA00022692"/>
    </source>
</evidence>
<comment type="similarity">
    <text evidence="2 6">Belongs to the peroxisomal membrane protein PXMP2/4 family.</text>
</comment>
<dbReference type="OrthoDB" id="10267969at2759"/>
<protein>
    <submittedName>
        <fullName evidence="7">Uncharacterized protein</fullName>
    </submittedName>
</protein>
<organism evidence="7 8">
    <name type="scientific">Cyphellophora europaea (strain CBS 101466)</name>
    <name type="common">Phialophora europaea</name>
    <dbReference type="NCBI Taxonomy" id="1220924"/>
    <lineage>
        <taxon>Eukaryota</taxon>
        <taxon>Fungi</taxon>
        <taxon>Dikarya</taxon>
        <taxon>Ascomycota</taxon>
        <taxon>Pezizomycotina</taxon>
        <taxon>Eurotiomycetes</taxon>
        <taxon>Chaetothyriomycetidae</taxon>
        <taxon>Chaetothyriales</taxon>
        <taxon>Cyphellophoraceae</taxon>
        <taxon>Cyphellophora</taxon>
    </lineage>
</organism>
<sequence length="175" mass="19211">MPSPLVNATLQAAVLSALSNLLAQGIKAYQKDEPLSLNLVALGQFVFFTLLTCPPNFLWQQYLEETFPGYVTGLDGSQSLHKINTAKKFALDQTIGAVVNTVAFVAFFAALSGKDSNAIQRTVRRETLPLMMAGWKLWPAVSFLNFTVVPMHRRILVGSIVGLFWGIYLSLFAVS</sequence>
<dbReference type="GeneID" id="19972224"/>
<evidence type="ECO:0000256" key="2">
    <source>
        <dbReference type="ARBA" id="ARBA00006824"/>
    </source>
</evidence>
<evidence type="ECO:0000256" key="6">
    <source>
        <dbReference type="RuleBase" id="RU363053"/>
    </source>
</evidence>
<comment type="subcellular location">
    <subcellularLocation>
        <location evidence="1">Membrane</location>
        <topology evidence="1">Multi-pass membrane protein</topology>
    </subcellularLocation>
</comment>
<feature type="transmembrane region" description="Helical" evidence="6">
    <location>
        <begin position="155"/>
        <end position="174"/>
    </location>
</feature>
<accession>W2RXV3</accession>
<dbReference type="VEuPathDB" id="FungiDB:HMPREF1541_04885"/>
<keyword evidence="8" id="KW-1185">Reference proteome</keyword>
<proteinExistence type="inferred from homology"/>
<dbReference type="EMBL" id="KB822720">
    <property type="protein sequence ID" value="ETN40608.1"/>
    <property type="molecule type" value="Genomic_DNA"/>
</dbReference>
<keyword evidence="3 6" id="KW-0812">Transmembrane</keyword>
<dbReference type="eggNOG" id="KOG1944">
    <property type="taxonomic scope" value="Eukaryota"/>
</dbReference>
<dbReference type="Proteomes" id="UP000030752">
    <property type="component" value="Unassembled WGS sequence"/>
</dbReference>
<dbReference type="PANTHER" id="PTHR11266">
    <property type="entry name" value="PEROXISOMAL MEMBRANE PROTEIN 2, PXMP2 MPV17"/>
    <property type="match status" value="1"/>
</dbReference>
<dbReference type="InterPro" id="IPR007248">
    <property type="entry name" value="Mpv17_PMP22"/>
</dbReference>
<dbReference type="STRING" id="1220924.W2RXV3"/>
<gene>
    <name evidence="7" type="ORF">HMPREF1541_04885</name>
</gene>
<dbReference type="HOGENOM" id="CLU_049109_3_1_1"/>
<evidence type="ECO:0000256" key="5">
    <source>
        <dbReference type="ARBA" id="ARBA00023136"/>
    </source>
</evidence>
<dbReference type="GO" id="GO:0005778">
    <property type="term" value="C:peroxisomal membrane"/>
    <property type="evidence" value="ECO:0007669"/>
    <property type="project" value="TreeGrafter"/>
</dbReference>
<dbReference type="PANTHER" id="PTHR11266:SF80">
    <property type="entry name" value="PEROXISOMAL MEMBRANE PROTEIN 2"/>
    <property type="match status" value="1"/>
</dbReference>
<evidence type="ECO:0000256" key="4">
    <source>
        <dbReference type="ARBA" id="ARBA00022989"/>
    </source>
</evidence>
<name>W2RXV3_CYPE1</name>
<keyword evidence="5 6" id="KW-0472">Membrane</keyword>
<evidence type="ECO:0000256" key="1">
    <source>
        <dbReference type="ARBA" id="ARBA00004141"/>
    </source>
</evidence>
<keyword evidence="4 6" id="KW-1133">Transmembrane helix</keyword>
<feature type="transmembrane region" description="Helical" evidence="6">
    <location>
        <begin position="39"/>
        <end position="59"/>
    </location>
</feature>
<dbReference type="AlphaFoldDB" id="W2RXV3"/>
<feature type="transmembrane region" description="Helical" evidence="6">
    <location>
        <begin position="89"/>
        <end position="110"/>
    </location>
</feature>
<dbReference type="InParanoid" id="W2RXV3"/>
<reference evidence="7 8" key="1">
    <citation type="submission" date="2013-03" db="EMBL/GenBank/DDBJ databases">
        <title>The Genome Sequence of Phialophora europaea CBS 101466.</title>
        <authorList>
            <consortium name="The Broad Institute Genomics Platform"/>
            <person name="Cuomo C."/>
            <person name="de Hoog S."/>
            <person name="Gorbushina A."/>
            <person name="Walker B."/>
            <person name="Young S.K."/>
            <person name="Zeng Q."/>
            <person name="Gargeya S."/>
            <person name="Fitzgerald M."/>
            <person name="Haas B."/>
            <person name="Abouelleil A."/>
            <person name="Allen A.W."/>
            <person name="Alvarado L."/>
            <person name="Arachchi H.M."/>
            <person name="Berlin A.M."/>
            <person name="Chapman S.B."/>
            <person name="Gainer-Dewar J."/>
            <person name="Goldberg J."/>
            <person name="Griggs A."/>
            <person name="Gujja S."/>
            <person name="Hansen M."/>
            <person name="Howarth C."/>
            <person name="Imamovic A."/>
            <person name="Ireland A."/>
            <person name="Larimer J."/>
            <person name="McCowan C."/>
            <person name="Murphy C."/>
            <person name="Pearson M."/>
            <person name="Poon T.W."/>
            <person name="Priest M."/>
            <person name="Roberts A."/>
            <person name="Saif S."/>
            <person name="Shea T."/>
            <person name="Sisk P."/>
            <person name="Sykes S."/>
            <person name="Wortman J."/>
            <person name="Nusbaum C."/>
            <person name="Birren B."/>
        </authorList>
    </citation>
    <scope>NUCLEOTIDE SEQUENCE [LARGE SCALE GENOMIC DNA]</scope>
    <source>
        <strain evidence="7 8">CBS 101466</strain>
    </source>
</reference>
<dbReference type="RefSeq" id="XP_008717451.1">
    <property type="nucleotide sequence ID" value="XM_008719229.1"/>
</dbReference>
<evidence type="ECO:0000313" key="7">
    <source>
        <dbReference type="EMBL" id="ETN40608.1"/>
    </source>
</evidence>
<dbReference type="Pfam" id="PF04117">
    <property type="entry name" value="Mpv17_PMP22"/>
    <property type="match status" value="1"/>
</dbReference>
<evidence type="ECO:0000313" key="8">
    <source>
        <dbReference type="Proteomes" id="UP000030752"/>
    </source>
</evidence>